<evidence type="ECO:0000259" key="3">
    <source>
        <dbReference type="Pfam" id="PF13600"/>
    </source>
</evidence>
<evidence type="ECO:0000256" key="1">
    <source>
        <dbReference type="SAM" id="Coils"/>
    </source>
</evidence>
<dbReference type="EMBL" id="AZBU02000003">
    <property type="protein sequence ID" value="TKR88158.1"/>
    <property type="molecule type" value="Genomic_DNA"/>
</dbReference>
<protein>
    <recommendedName>
        <fullName evidence="6">DUF4139 domain-containing protein</fullName>
    </recommendedName>
</protein>
<dbReference type="Pfam" id="PF13600">
    <property type="entry name" value="DUF4140"/>
    <property type="match status" value="1"/>
</dbReference>
<dbReference type="Pfam" id="PF13598">
    <property type="entry name" value="DUF4139"/>
    <property type="match status" value="1"/>
</dbReference>
<keyword evidence="1" id="KW-0175">Coiled coil</keyword>
<dbReference type="OrthoDB" id="10068793at2759"/>
<dbReference type="InterPro" id="IPR025554">
    <property type="entry name" value="DUF4140"/>
</dbReference>
<gene>
    <name evidence="4" type="ORF">L596_012444</name>
</gene>
<reference evidence="4 5" key="1">
    <citation type="journal article" date="2015" name="Genome Biol.">
        <title>Comparative genomics of Steinernema reveals deeply conserved gene regulatory networks.</title>
        <authorList>
            <person name="Dillman A.R."/>
            <person name="Macchietto M."/>
            <person name="Porter C.F."/>
            <person name="Rogers A."/>
            <person name="Williams B."/>
            <person name="Antoshechkin I."/>
            <person name="Lee M.M."/>
            <person name="Goodwin Z."/>
            <person name="Lu X."/>
            <person name="Lewis E.E."/>
            <person name="Goodrich-Blair H."/>
            <person name="Stock S.P."/>
            <person name="Adams B.J."/>
            <person name="Sternberg P.W."/>
            <person name="Mortazavi A."/>
        </authorList>
    </citation>
    <scope>NUCLEOTIDE SEQUENCE [LARGE SCALE GENOMIC DNA]</scope>
    <source>
        <strain evidence="4 5">ALL</strain>
    </source>
</reference>
<dbReference type="AlphaFoldDB" id="A0A4U5NX72"/>
<proteinExistence type="predicted"/>
<dbReference type="PANTHER" id="PTHR31005:SF8">
    <property type="entry name" value="DUF4139 DOMAIN-CONTAINING PROTEIN"/>
    <property type="match status" value="1"/>
</dbReference>
<evidence type="ECO:0000313" key="5">
    <source>
        <dbReference type="Proteomes" id="UP000298663"/>
    </source>
</evidence>
<keyword evidence="5" id="KW-1185">Reference proteome</keyword>
<organism evidence="4 5">
    <name type="scientific">Steinernema carpocapsae</name>
    <name type="common">Entomopathogenic nematode</name>
    <dbReference type="NCBI Taxonomy" id="34508"/>
    <lineage>
        <taxon>Eukaryota</taxon>
        <taxon>Metazoa</taxon>
        <taxon>Ecdysozoa</taxon>
        <taxon>Nematoda</taxon>
        <taxon>Chromadorea</taxon>
        <taxon>Rhabditida</taxon>
        <taxon>Tylenchina</taxon>
        <taxon>Panagrolaimomorpha</taxon>
        <taxon>Strongyloidoidea</taxon>
        <taxon>Steinernematidae</taxon>
        <taxon>Steinernema</taxon>
    </lineage>
</organism>
<name>A0A4U5NX72_STECR</name>
<reference evidence="4 5" key="2">
    <citation type="journal article" date="2019" name="G3 (Bethesda)">
        <title>Hybrid Assembly of the Genome of the Entomopathogenic Nematode Steinernema carpocapsae Identifies the X-Chromosome.</title>
        <authorList>
            <person name="Serra L."/>
            <person name="Macchietto M."/>
            <person name="Macias-Munoz A."/>
            <person name="McGill C.J."/>
            <person name="Rodriguez I.M."/>
            <person name="Rodriguez B."/>
            <person name="Murad R."/>
            <person name="Mortazavi A."/>
        </authorList>
    </citation>
    <scope>NUCLEOTIDE SEQUENCE [LARGE SCALE GENOMIC DNA]</scope>
    <source>
        <strain evidence="4 5">ALL</strain>
    </source>
</reference>
<feature type="domain" description="DUF4140" evidence="3">
    <location>
        <begin position="17"/>
        <end position="116"/>
    </location>
</feature>
<dbReference type="NCBIfam" id="TIGR02231">
    <property type="entry name" value="mucoidy inhibitor MuiA family protein"/>
    <property type="match status" value="1"/>
</dbReference>
<dbReference type="STRING" id="34508.A0A4U5NX72"/>
<comment type="caution">
    <text evidence="4">The sequence shown here is derived from an EMBL/GenBank/DDBJ whole genome shotgun (WGS) entry which is preliminary data.</text>
</comment>
<dbReference type="InterPro" id="IPR011935">
    <property type="entry name" value="CHP02231"/>
</dbReference>
<dbReference type="PANTHER" id="PTHR31005">
    <property type="entry name" value="DUF4139 DOMAIN-CONTAINING PROTEIN"/>
    <property type="match status" value="1"/>
</dbReference>
<sequence length="558" mass="62790">MTTTIVFQATELPIQQVTVFSDRAQVKRELKTRLGAGLHELVIENAAQSIDQDSIRIEGTGHAQIHEVKFKDEHVVQEDIDSAEVKKLVEELKDVEKQRFELSDKKDSFKRQVDTLNVMANKIGCSEGGQTFVFTNDFESNLSIFFAFYDKRVMELNQQIRDVEKPLERLNKESDKLNNKINELRNNSRFSRNILVSLEVLEESDMEFVLTYQVYGAYWRPTYDVRVVSAASTADKTALKMDYFAQVRQNTGEEWTDTSIVLSTAQPCLGGNVPELGTLNASFFKPPPPAHPAPMYRGYGGRPGGTSARMALCNYAMAEPIVEAVSMRASHQVLSTEFEIPNKKSIPSDNTDHKMLITQIDFAPSLLHECVPKKSTNVFLTASVINSSEFPLLEGEAAVYLNHSFVAKTQVKSVAPGEKFTCSLGVDNAVKVTYKPAHKFNTESGMFNKQASVANTQLISIQNNKQTEGITIIVREHIPKATDEKIKVKVLSPTIEAQKPEQVARKMSVSTPVTGCTLNEDHNLEWTLQLKENEKKDLTVKWQIDYPSTEKLEYKEEH</sequence>
<dbReference type="InterPro" id="IPR037291">
    <property type="entry name" value="DUF4139"/>
</dbReference>
<feature type="domain" description="DUF4139" evidence="2">
    <location>
        <begin position="210"/>
        <end position="547"/>
    </location>
</feature>
<evidence type="ECO:0008006" key="6">
    <source>
        <dbReference type="Google" id="ProtNLM"/>
    </source>
</evidence>
<accession>A0A4U5NX72</accession>
<feature type="coiled-coil region" evidence="1">
    <location>
        <begin position="153"/>
        <end position="187"/>
    </location>
</feature>
<evidence type="ECO:0000259" key="2">
    <source>
        <dbReference type="Pfam" id="PF13598"/>
    </source>
</evidence>
<feature type="coiled-coil region" evidence="1">
    <location>
        <begin position="85"/>
        <end position="112"/>
    </location>
</feature>
<evidence type="ECO:0000313" key="4">
    <source>
        <dbReference type="EMBL" id="TKR88158.1"/>
    </source>
</evidence>
<dbReference type="Proteomes" id="UP000298663">
    <property type="component" value="Unassembled WGS sequence"/>
</dbReference>